<dbReference type="InterPro" id="IPR026444">
    <property type="entry name" value="Secre_tail"/>
</dbReference>
<reference evidence="6" key="1">
    <citation type="submission" date="2017-09" db="EMBL/GenBank/DDBJ databases">
        <authorList>
            <person name="Varghese N."/>
            <person name="Submissions S."/>
        </authorList>
    </citation>
    <scope>NUCLEOTIDE SEQUENCE [LARGE SCALE GENOMIC DNA]</scope>
    <source>
        <strain evidence="6">CGMCC 1.12803</strain>
    </source>
</reference>
<keyword evidence="6" id="KW-1185">Reference proteome</keyword>
<organism evidence="5 6">
    <name type="scientific">Pedobacter xixiisoli</name>
    <dbReference type="NCBI Taxonomy" id="1476464"/>
    <lineage>
        <taxon>Bacteria</taxon>
        <taxon>Pseudomonadati</taxon>
        <taxon>Bacteroidota</taxon>
        <taxon>Sphingobacteriia</taxon>
        <taxon>Sphingobacteriales</taxon>
        <taxon>Sphingobacteriaceae</taxon>
        <taxon>Pedobacter</taxon>
    </lineage>
</organism>
<keyword evidence="1 2" id="KW-0732">Signal</keyword>
<evidence type="ECO:0000259" key="3">
    <source>
        <dbReference type="Pfam" id="PF02638"/>
    </source>
</evidence>
<evidence type="ECO:0000256" key="1">
    <source>
        <dbReference type="ARBA" id="ARBA00022729"/>
    </source>
</evidence>
<evidence type="ECO:0000259" key="4">
    <source>
        <dbReference type="Pfam" id="PF18962"/>
    </source>
</evidence>
<dbReference type="PANTHER" id="PTHR43405">
    <property type="entry name" value="GLYCOSYL HYDROLASE DIGH"/>
    <property type="match status" value="1"/>
</dbReference>
<protein>
    <submittedName>
        <fullName evidence="5">Por secretion system C-terminal sorting domain-containing protein</fullName>
    </submittedName>
</protein>
<evidence type="ECO:0000313" key="5">
    <source>
        <dbReference type="EMBL" id="SOD20306.1"/>
    </source>
</evidence>
<feature type="domain" description="Secretion system C-terminal sorting" evidence="4">
    <location>
        <begin position="619"/>
        <end position="695"/>
    </location>
</feature>
<accession>A0A286AEH8</accession>
<dbReference type="InterPro" id="IPR003790">
    <property type="entry name" value="GHL10"/>
</dbReference>
<dbReference type="OrthoDB" id="9773203at2"/>
<feature type="signal peptide" evidence="2">
    <location>
        <begin position="1"/>
        <end position="19"/>
    </location>
</feature>
<name>A0A286AEH8_9SPHI</name>
<dbReference type="Proteomes" id="UP000219281">
    <property type="component" value="Unassembled WGS sequence"/>
</dbReference>
<dbReference type="EMBL" id="OCMT01000005">
    <property type="protein sequence ID" value="SOD20306.1"/>
    <property type="molecule type" value="Genomic_DNA"/>
</dbReference>
<dbReference type="InterPro" id="IPR013783">
    <property type="entry name" value="Ig-like_fold"/>
</dbReference>
<dbReference type="SUPFAM" id="SSF51445">
    <property type="entry name" value="(Trans)glycosidases"/>
    <property type="match status" value="1"/>
</dbReference>
<sequence length="696" mass="78037">MKKILLLAAIFLLQITAFSQNPKRELRAVWLTTHLGLDWPSSSNSLANQKAALKAILDRQKSLGMNAIYFQVRNIADAMYPSTLAPWSNTFMGTYGVNTKWGSEDPLKFAIDECHARGMEFHAWLNPYRAATAAANIASYHSSHKAVTNPDWLLNEVNSSSTLRYFNPALSDVRNHIDNIVRELVTNYDLDGIHFDDYFYYAGIGTQDDAQFASDSRGFTNRSDWRRDNVTLLIQQVSNSIKALKPWVKFGISPSGIYRNKHNSNFPEGPATTGAEHYVTQHADTKKWMQDGTIDYLMPQVYWAFTTTAAPFVTVSNWWNSYAYQRHMYIGLATYRTADGTPSAFSANEISNQINHLRQNVPNIQGVGHFRANFIVPTGGNGVGAMLLSNQYSTLSLPPVMLWIDNNAPVEPTNLTSNLAAGKTQLTWTAPAATTDELQKVVRYAVYRSTSPTIDYNNSSNLIAILPSTAVNYTDNTVTPGSGIAYYYAITSLDRISNESVASNVVPDAVTLPVKLINFVAKKDNNRVRLEWSTASEINSDYFLIEKAGSNGIFNYLDKHSSDLENTTTIKSYLAIDNNPFNGTNYYRLTQVDKNGDMSKPKFTSVDFNELVVVNAKAFPNPTQKDIHFSLENFNGKSIKTKLINLYGQIVHEEEFYTQNGANQYQLGIKNELPKGQYILNLSDNRFKKNIKLIVL</sequence>
<evidence type="ECO:0000313" key="6">
    <source>
        <dbReference type="Proteomes" id="UP000219281"/>
    </source>
</evidence>
<dbReference type="AlphaFoldDB" id="A0A286AEH8"/>
<dbReference type="PANTHER" id="PTHR43405:SF1">
    <property type="entry name" value="GLYCOSYL HYDROLASE DIGH"/>
    <property type="match status" value="1"/>
</dbReference>
<evidence type="ECO:0000256" key="2">
    <source>
        <dbReference type="SAM" id="SignalP"/>
    </source>
</evidence>
<dbReference type="RefSeq" id="WP_097133818.1">
    <property type="nucleotide sequence ID" value="NZ_OCMT01000005.1"/>
</dbReference>
<feature type="domain" description="Glycosyl hydrolase-like 10" evidence="3">
    <location>
        <begin position="25"/>
        <end position="337"/>
    </location>
</feature>
<dbReference type="Pfam" id="PF02638">
    <property type="entry name" value="GHL10"/>
    <property type="match status" value="1"/>
</dbReference>
<proteinExistence type="predicted"/>
<gene>
    <name evidence="5" type="ORF">SAMN06297358_4021</name>
</gene>
<dbReference type="Gene3D" id="3.20.20.80">
    <property type="entry name" value="Glycosidases"/>
    <property type="match status" value="1"/>
</dbReference>
<feature type="chain" id="PRO_5012176822" evidence="2">
    <location>
        <begin position="20"/>
        <end position="696"/>
    </location>
</feature>
<dbReference type="Pfam" id="PF18962">
    <property type="entry name" value="Por_Secre_tail"/>
    <property type="match status" value="1"/>
</dbReference>
<dbReference type="NCBIfam" id="TIGR04183">
    <property type="entry name" value="Por_Secre_tail"/>
    <property type="match status" value="1"/>
</dbReference>
<dbReference type="InterPro" id="IPR017853">
    <property type="entry name" value="GH"/>
</dbReference>
<dbReference type="Gene3D" id="2.60.40.10">
    <property type="entry name" value="Immunoglobulins"/>
    <property type="match status" value="1"/>
</dbReference>
<dbReference type="InterPro" id="IPR052177">
    <property type="entry name" value="Divisome_Glycosyl_Hydrolase"/>
</dbReference>